<gene>
    <name evidence="1" type="ORF">Lcin_2721</name>
    <name evidence="2" type="ORF">NCTC12438_03378</name>
</gene>
<reference evidence="1 3" key="1">
    <citation type="submission" date="2015-11" db="EMBL/GenBank/DDBJ databases">
        <title>Genomic analysis of 38 Legionella species identifies large and diverse effector repertoires.</title>
        <authorList>
            <person name="Burstein D."/>
            <person name="Amaro F."/>
            <person name="Zusman T."/>
            <person name="Lifshitz Z."/>
            <person name="Cohen O."/>
            <person name="Gilbert J.A."/>
            <person name="Pupko T."/>
            <person name="Shuman H.A."/>
            <person name="Segal G."/>
        </authorList>
    </citation>
    <scope>NUCLEOTIDE SEQUENCE [LARGE SCALE GENOMIC DNA]</scope>
    <source>
        <strain evidence="1 3">CDC#72-OH-14</strain>
    </source>
</reference>
<name>A0A378IQI6_9GAMM</name>
<evidence type="ECO:0000313" key="1">
    <source>
        <dbReference type="EMBL" id="KTC83349.1"/>
    </source>
</evidence>
<reference evidence="2 4" key="2">
    <citation type="submission" date="2018-06" db="EMBL/GenBank/DDBJ databases">
        <authorList>
            <consortium name="Pathogen Informatics"/>
            <person name="Doyle S."/>
        </authorList>
    </citation>
    <scope>NUCLEOTIDE SEQUENCE [LARGE SCALE GENOMIC DNA]</scope>
    <source>
        <strain evidence="2 4">NCTC12438</strain>
    </source>
</reference>
<sequence length="102" mass="11440">MKTSFKIQLKDLVNSNSSRSNAAKAFELIIECLNKYQSIEINLADVNFTPSVADEVIGKLAETLGASQFKEKIIVSNFSDAQMSLMRHVIGRRMSKKQTCRL</sequence>
<dbReference type="RefSeq" id="WP_027223171.1">
    <property type="nucleotide sequence ID" value="NZ_CAAAHQ010000065.1"/>
</dbReference>
<dbReference type="EMBL" id="UGNX01000001">
    <property type="protein sequence ID" value="STX36741.1"/>
    <property type="molecule type" value="Genomic_DNA"/>
</dbReference>
<organism evidence="2 4">
    <name type="scientific">Legionella cincinnatiensis</name>
    <dbReference type="NCBI Taxonomy" id="28085"/>
    <lineage>
        <taxon>Bacteria</taxon>
        <taxon>Pseudomonadati</taxon>
        <taxon>Pseudomonadota</taxon>
        <taxon>Gammaproteobacteria</taxon>
        <taxon>Legionellales</taxon>
        <taxon>Legionellaceae</taxon>
        <taxon>Legionella</taxon>
    </lineage>
</organism>
<dbReference type="AlphaFoldDB" id="A0A378IQI6"/>
<protein>
    <submittedName>
        <fullName evidence="2">Uncharacterized protein</fullName>
    </submittedName>
</protein>
<dbReference type="EMBL" id="LNXX01000043">
    <property type="protein sequence ID" value="KTC83349.1"/>
    <property type="molecule type" value="Genomic_DNA"/>
</dbReference>
<evidence type="ECO:0000313" key="2">
    <source>
        <dbReference type="EMBL" id="STX36741.1"/>
    </source>
</evidence>
<evidence type="ECO:0000313" key="4">
    <source>
        <dbReference type="Proteomes" id="UP000255316"/>
    </source>
</evidence>
<keyword evidence="3" id="KW-1185">Reference proteome</keyword>
<evidence type="ECO:0000313" key="3">
    <source>
        <dbReference type="Proteomes" id="UP000054854"/>
    </source>
</evidence>
<dbReference type="Proteomes" id="UP000054854">
    <property type="component" value="Unassembled WGS sequence"/>
</dbReference>
<dbReference type="Proteomes" id="UP000255316">
    <property type="component" value="Unassembled WGS sequence"/>
</dbReference>
<proteinExistence type="predicted"/>
<accession>A0A378IQI6</accession>